<evidence type="ECO:0000256" key="4">
    <source>
        <dbReference type="ARBA" id="ARBA00023098"/>
    </source>
</evidence>
<evidence type="ECO:0000313" key="14">
    <source>
        <dbReference type="Proteomes" id="UP001499959"/>
    </source>
</evidence>
<evidence type="ECO:0000313" key="13">
    <source>
        <dbReference type="EMBL" id="GAA4787786.1"/>
    </source>
</evidence>
<evidence type="ECO:0000256" key="11">
    <source>
        <dbReference type="SAM" id="MobiDB-lite"/>
    </source>
</evidence>
<dbReference type="InterPro" id="IPR052351">
    <property type="entry name" value="Ornithine_N-alpha-AT"/>
</dbReference>
<feature type="domain" description="Phospholipid/glycerol acyltransferase" evidence="12">
    <location>
        <begin position="83"/>
        <end position="200"/>
    </location>
</feature>
<protein>
    <recommendedName>
        <fullName evidence="8">L-ornithine N(alpha)-acyltransferase</fullName>
        <ecNumber evidence="7">2.3.2.30</ecNumber>
    </recommendedName>
</protein>
<comment type="pathway">
    <text evidence="1">Lipid metabolism.</text>
</comment>
<dbReference type="SMART" id="SM00563">
    <property type="entry name" value="PlsC"/>
    <property type="match status" value="1"/>
</dbReference>
<evidence type="ECO:0000256" key="9">
    <source>
        <dbReference type="ARBA" id="ARBA00045724"/>
    </source>
</evidence>
<evidence type="ECO:0000256" key="8">
    <source>
        <dbReference type="ARBA" id="ARBA00039866"/>
    </source>
</evidence>
<gene>
    <name evidence="13" type="ORF">GCM10023307_11130</name>
</gene>
<dbReference type="EMBL" id="BAABJE010000002">
    <property type="protein sequence ID" value="GAA4787786.1"/>
    <property type="molecule type" value="Genomic_DNA"/>
</dbReference>
<dbReference type="Pfam" id="PF19576">
    <property type="entry name" value="Acyltransf_2"/>
    <property type="match status" value="1"/>
</dbReference>
<keyword evidence="14" id="KW-1185">Reference proteome</keyword>
<evidence type="ECO:0000256" key="6">
    <source>
        <dbReference type="ARBA" id="ARBA00038095"/>
    </source>
</evidence>
<keyword evidence="4" id="KW-0443">Lipid metabolism</keyword>
<dbReference type="PANTHER" id="PTHR37323:SF1">
    <property type="entry name" value="L-ORNITHINE N(ALPHA)-ACYLTRANSFERASE"/>
    <property type="match status" value="1"/>
</dbReference>
<evidence type="ECO:0000256" key="5">
    <source>
        <dbReference type="ARBA" id="ARBA00023315"/>
    </source>
</evidence>
<comment type="similarity">
    <text evidence="6">Belongs to the acetyltransferase family. OlsB subfamily.</text>
</comment>
<evidence type="ECO:0000259" key="12">
    <source>
        <dbReference type="SMART" id="SM00563"/>
    </source>
</evidence>
<evidence type="ECO:0000256" key="7">
    <source>
        <dbReference type="ARBA" id="ARBA00039058"/>
    </source>
</evidence>
<dbReference type="InterPro" id="IPR045746">
    <property type="entry name" value="ACT14924-like_Acyltransf_dom"/>
</dbReference>
<comment type="caution">
    <text evidence="13">The sequence shown here is derived from an EMBL/GenBank/DDBJ whole genome shotgun (WGS) entry which is preliminary data.</text>
</comment>
<feature type="compositionally biased region" description="Basic and acidic residues" evidence="11">
    <location>
        <begin position="567"/>
        <end position="579"/>
    </location>
</feature>
<dbReference type="EC" id="2.3.2.30" evidence="7"/>
<keyword evidence="5" id="KW-0012">Acyltransferase</keyword>
<dbReference type="InterPro" id="IPR016181">
    <property type="entry name" value="Acyl_CoA_acyltransferase"/>
</dbReference>
<accession>A0ABP9B0A2</accession>
<dbReference type="Gene3D" id="3.40.630.30">
    <property type="match status" value="1"/>
</dbReference>
<evidence type="ECO:0000256" key="2">
    <source>
        <dbReference type="ARBA" id="ARBA00022516"/>
    </source>
</evidence>
<dbReference type="PANTHER" id="PTHR37323">
    <property type="entry name" value="GCN5-RELATED N-ACETYLTRANSFERASE"/>
    <property type="match status" value="1"/>
</dbReference>
<evidence type="ECO:0000256" key="10">
    <source>
        <dbReference type="ARBA" id="ARBA00047785"/>
    </source>
</evidence>
<keyword evidence="2" id="KW-0444">Lipid biosynthesis</keyword>
<comment type="catalytic activity">
    <reaction evidence="10">
        <text>a (3R)-hydroxyacyl-[ACP] + L-ornithine = a lyso-ornithine lipid + holo-[ACP] + H(+)</text>
        <dbReference type="Rhea" id="RHEA:20633"/>
        <dbReference type="Rhea" id="RHEA-COMP:9685"/>
        <dbReference type="Rhea" id="RHEA-COMP:9945"/>
        <dbReference type="ChEBI" id="CHEBI:15378"/>
        <dbReference type="ChEBI" id="CHEBI:46911"/>
        <dbReference type="ChEBI" id="CHEBI:64479"/>
        <dbReference type="ChEBI" id="CHEBI:78827"/>
        <dbReference type="ChEBI" id="CHEBI:138482"/>
        <dbReference type="EC" id="2.3.2.30"/>
    </reaction>
    <physiologicalReaction direction="left-to-right" evidence="10">
        <dbReference type="Rhea" id="RHEA:20634"/>
    </physiologicalReaction>
</comment>
<dbReference type="Proteomes" id="UP001499959">
    <property type="component" value="Unassembled WGS sequence"/>
</dbReference>
<dbReference type="SUPFAM" id="SSF69593">
    <property type="entry name" value="Glycerol-3-phosphate (1)-acyltransferase"/>
    <property type="match status" value="1"/>
</dbReference>
<proteinExistence type="inferred from homology"/>
<name>A0ABP9B0A2_9GAMM</name>
<evidence type="ECO:0000256" key="3">
    <source>
        <dbReference type="ARBA" id="ARBA00022679"/>
    </source>
</evidence>
<comment type="function">
    <text evidence="9">Catalyzes the first step in the biosynthesis of ornithine lipids, which are phosphorus-free membrane lipids. Catalyzes the 3-hydroxyacyl-acyl carrier protein-dependent acylation of ornithine to form lyso-ornithine lipid (LOL).</text>
</comment>
<evidence type="ECO:0000256" key="1">
    <source>
        <dbReference type="ARBA" id="ARBA00005189"/>
    </source>
</evidence>
<dbReference type="InterPro" id="IPR002123">
    <property type="entry name" value="Plipid/glycerol_acylTrfase"/>
</dbReference>
<sequence>MQPLERQLQTRYPHWFSGRRAGLTRTVLRGLGRWSRFDEITAFLARIPDARDFAFVDAALDFLQADCRMDAADLAAIPASGRLLVVANHPSGALDALALLAALGRVRRDVKIVANDVLTALEPLSGLLLPVRILGGRPDADSLRAIEDALEADQCVVVFPAGEVSRLGFGGVRDRRWRHGFLRFARRCAAPVLPVRIEARNSMLFYGASALYKPAGTALLAREMFARRGRPLRLHVGQPIRIDPSRPPLQSLREVRRALYSLGRALGRRAPARGPEPVAPPVDRAALARAMARTELLGRTGDGKEIRLADRLDPEAPLLLEIGRLREETFRAVGEGSGRSRDLDDYDPHYQHILVWDAAAGHIAGAYRVARGASMLARRGLAGLYTASLFRYADEALPRLAQGLELGRSFVAQAYWGSRSLDYLWQGIGAYLRRYPQIRYLFGAVSISAALPQPAREHLVAYYQRYYGCGDVVAESLRPFRYFAAPPSYGDMSAATAFDVLRANLAAHGATVPVLYKQYTELCEPGGARFLAFGVDPAFSDSIDGLIEVDLQTILPKKRQRYLQPRDPQRHDSQRRDVACGDPDACGIAA</sequence>
<reference evidence="14" key="1">
    <citation type="journal article" date="2019" name="Int. J. Syst. Evol. Microbiol.">
        <title>The Global Catalogue of Microorganisms (GCM) 10K type strain sequencing project: providing services to taxonomists for standard genome sequencing and annotation.</title>
        <authorList>
            <consortium name="The Broad Institute Genomics Platform"/>
            <consortium name="The Broad Institute Genome Sequencing Center for Infectious Disease"/>
            <person name="Wu L."/>
            <person name="Ma J."/>
        </authorList>
    </citation>
    <scope>NUCLEOTIDE SEQUENCE [LARGE SCALE GENOMIC DNA]</scope>
    <source>
        <strain evidence="14">JCM 18204</strain>
    </source>
</reference>
<dbReference type="Pfam" id="PF13444">
    <property type="entry name" value="Acetyltransf_5"/>
    <property type="match status" value="1"/>
</dbReference>
<organism evidence="13 14">
    <name type="scientific">Lysobacter hankyongensis</name>
    <dbReference type="NCBI Taxonomy" id="1176535"/>
    <lineage>
        <taxon>Bacteria</taxon>
        <taxon>Pseudomonadati</taxon>
        <taxon>Pseudomonadota</taxon>
        <taxon>Gammaproteobacteria</taxon>
        <taxon>Lysobacterales</taxon>
        <taxon>Lysobacteraceae</taxon>
        <taxon>Lysobacter</taxon>
    </lineage>
</organism>
<dbReference type="SUPFAM" id="SSF55729">
    <property type="entry name" value="Acyl-CoA N-acyltransferases (Nat)"/>
    <property type="match status" value="1"/>
</dbReference>
<dbReference type="RefSeq" id="WP_345302310.1">
    <property type="nucleotide sequence ID" value="NZ_BAABJE010000002.1"/>
</dbReference>
<feature type="region of interest" description="Disordered" evidence="11">
    <location>
        <begin position="562"/>
        <end position="590"/>
    </location>
</feature>
<keyword evidence="3" id="KW-0808">Transferase</keyword>